<dbReference type="CDD" id="cd10747">
    <property type="entry name" value="DnaJ_C"/>
    <property type="match status" value="1"/>
</dbReference>
<dbReference type="FunFam" id="2.60.260.20:FF:000013">
    <property type="entry name" value="DnaJ subfamily B member 11"/>
    <property type="match status" value="1"/>
</dbReference>
<evidence type="ECO:0000256" key="1">
    <source>
        <dbReference type="ARBA" id="ARBA00023186"/>
    </source>
</evidence>
<dbReference type="OMA" id="MPIRKEG"/>
<dbReference type="Pfam" id="PF01556">
    <property type="entry name" value="DnaJ_C"/>
    <property type="match status" value="1"/>
</dbReference>
<dbReference type="InterPro" id="IPR001623">
    <property type="entry name" value="DnaJ_domain"/>
</dbReference>
<dbReference type="FunFam" id="2.60.260.20:FF:000002">
    <property type="entry name" value="Dnaj homolog subfamily b member"/>
    <property type="match status" value="1"/>
</dbReference>
<dbReference type="GO" id="GO:0005730">
    <property type="term" value="C:nucleolus"/>
    <property type="evidence" value="ECO:0007669"/>
    <property type="project" value="EnsemblFungi"/>
</dbReference>
<dbReference type="GO" id="GO:0002236">
    <property type="term" value="P:detection of misfolded protein"/>
    <property type="evidence" value="ECO:0007669"/>
    <property type="project" value="EnsemblFungi"/>
</dbReference>
<dbReference type="GO" id="GO:0051087">
    <property type="term" value="F:protein-folding chaperone binding"/>
    <property type="evidence" value="ECO:0007669"/>
    <property type="project" value="TreeGrafter"/>
</dbReference>
<dbReference type="PANTHER" id="PTHR24078">
    <property type="entry name" value="DNAJ HOMOLOG SUBFAMILY C MEMBER"/>
    <property type="match status" value="1"/>
</dbReference>
<dbReference type="GO" id="GO:0009267">
    <property type="term" value="P:cellular response to starvation"/>
    <property type="evidence" value="ECO:0007669"/>
    <property type="project" value="EnsemblFungi"/>
</dbReference>
<dbReference type="GO" id="GO:0034605">
    <property type="term" value="P:cellular response to heat"/>
    <property type="evidence" value="ECO:0007669"/>
    <property type="project" value="EnsemblFungi"/>
</dbReference>
<comment type="caution">
    <text evidence="3">The sequence shown here is derived from an EMBL/GenBank/DDBJ whole genome shotgun (WGS) entry which is preliminary data.</text>
</comment>
<dbReference type="GO" id="GO:0022627">
    <property type="term" value="C:cytosolic small ribosomal subunit"/>
    <property type="evidence" value="ECO:0007669"/>
    <property type="project" value="EnsemblFungi"/>
</dbReference>
<dbReference type="Gene3D" id="2.60.260.20">
    <property type="entry name" value="Urease metallochaperone UreE, N-terminal domain"/>
    <property type="match status" value="2"/>
</dbReference>
<dbReference type="InterPro" id="IPR008971">
    <property type="entry name" value="HSP40/DnaJ_pept-bd"/>
</dbReference>
<dbReference type="VEuPathDB" id="FungiDB:PNEG_02894"/>
<accession>M7NNL3</accession>
<dbReference type="GO" id="GO:0006457">
    <property type="term" value="P:protein folding"/>
    <property type="evidence" value="ECO:0007669"/>
    <property type="project" value="EnsemblFungi"/>
</dbReference>
<dbReference type="SUPFAM" id="SSF49493">
    <property type="entry name" value="HSP40/DnaJ peptide-binding domain"/>
    <property type="match status" value="2"/>
</dbReference>
<proteinExistence type="predicted"/>
<name>M7NNL3_PNEMU</name>
<dbReference type="CDD" id="cd06257">
    <property type="entry name" value="DnaJ"/>
    <property type="match status" value="1"/>
</dbReference>
<dbReference type="GO" id="GO:0051787">
    <property type="term" value="F:misfolded protein binding"/>
    <property type="evidence" value="ECO:0007669"/>
    <property type="project" value="EnsemblFungi"/>
</dbReference>
<dbReference type="AlphaFoldDB" id="M7NNL3"/>
<dbReference type="EMBL" id="AFWA02000014">
    <property type="protein sequence ID" value="EMR08716.1"/>
    <property type="molecule type" value="Genomic_DNA"/>
</dbReference>
<protein>
    <recommendedName>
        <fullName evidence="2">J domain-containing protein</fullName>
    </recommendedName>
</protein>
<dbReference type="GO" id="GO:0072671">
    <property type="term" value="P:mitochondria-associated ubiquitin-dependent protein catabolic process"/>
    <property type="evidence" value="ECO:0007669"/>
    <property type="project" value="EnsemblFungi"/>
</dbReference>
<dbReference type="eggNOG" id="KOG0714">
    <property type="taxonomic scope" value="Eukaryota"/>
</dbReference>
<reference evidence="4" key="1">
    <citation type="journal article" date="2016" name="Nat. Commun.">
        <title>Genome analysis of three Pneumocystis species reveals adaptation mechanisms to life exclusively in mammalian hosts.</title>
        <authorList>
            <person name="Ma L."/>
            <person name="Chen Z."/>
            <person name="Huang D.W."/>
            <person name="Kutty G."/>
            <person name="Ishihara M."/>
            <person name="Wang H."/>
            <person name="Abouelleil A."/>
            <person name="Bishop L."/>
            <person name="Davey E."/>
            <person name="Deng R."/>
            <person name="Deng X."/>
            <person name="Fan L."/>
            <person name="Fantoni G."/>
            <person name="Fitzgerald M."/>
            <person name="Gogineni E."/>
            <person name="Goldberg J.M."/>
            <person name="Handley G."/>
            <person name="Hu X."/>
            <person name="Huber C."/>
            <person name="Jiao X."/>
            <person name="Jones K."/>
            <person name="Levin J.Z."/>
            <person name="Liu Y."/>
            <person name="Macdonald P."/>
            <person name="Melnikov A."/>
            <person name="Raley C."/>
            <person name="Sassi M."/>
            <person name="Sherman B.T."/>
            <person name="Song X."/>
            <person name="Sykes S."/>
            <person name="Tran B."/>
            <person name="Walsh L."/>
            <person name="Xia Y."/>
            <person name="Yang J."/>
            <person name="Young S."/>
            <person name="Zeng Q."/>
            <person name="Zheng X."/>
            <person name="Stephens R."/>
            <person name="Nusbaum C."/>
            <person name="Birren B.W."/>
            <person name="Azadi P."/>
            <person name="Lempicki R.A."/>
            <person name="Cuomo C.A."/>
            <person name="Kovacs J.A."/>
        </authorList>
    </citation>
    <scope>NUCLEOTIDE SEQUENCE [LARGE SCALE GENOMIC DNA]</scope>
    <source>
        <strain evidence="4">B123</strain>
    </source>
</reference>
<sequence length="361" mass="39625">MVKDLKLYRYLEIGPDADENAIRKAYRKLALKYHPDKNPSGTERFKGFGKNGLRLALAYEVLSDPKRRQLYDQYGLTEGQPQAGPGFSAGPGGFQGFSGRTSNGQSFFFSTGGPDGGARFHPSSADDVFASFMKNFGGAFGGDSDDFGMGEMSGGFGRLFNMGGSAGVHGNHMGFGGKKDDPEREIVTKALPLTLEELFTGTTKRMKIKRKVYNHTGSVRQEERILEVQIKRGWKPGTKIKFAKEGDEKPNGTVQDVHFIVEEKPHPVFKRSGDNLITELNLTLVEALTGFLKMITTIDGKHLKVTSANPIQPNHEVCYPGHGMPLSKDPSTRGNLIVVFKVAFPTTLSPEKKTALKQIFS</sequence>
<dbReference type="GO" id="GO:0006413">
    <property type="term" value="P:translational initiation"/>
    <property type="evidence" value="ECO:0007669"/>
    <property type="project" value="EnsemblFungi"/>
</dbReference>
<feature type="domain" description="J" evidence="2">
    <location>
        <begin position="6"/>
        <end position="75"/>
    </location>
</feature>
<dbReference type="PANTHER" id="PTHR24078:SF553">
    <property type="entry name" value="DNAJ HOMOLOG SUBFAMILY B MEMBER 5"/>
    <property type="match status" value="1"/>
</dbReference>
<dbReference type="SMART" id="SM00271">
    <property type="entry name" value="DnaJ"/>
    <property type="match status" value="1"/>
</dbReference>
<dbReference type="STRING" id="1069680.M7NNL3"/>
<dbReference type="InterPro" id="IPR051339">
    <property type="entry name" value="DnaJ_subfamily_B"/>
</dbReference>
<dbReference type="GO" id="GO:0051082">
    <property type="term" value="F:unfolded protein binding"/>
    <property type="evidence" value="ECO:0007669"/>
    <property type="project" value="InterPro"/>
</dbReference>
<dbReference type="GO" id="GO:0140453">
    <property type="term" value="C:protein aggregate center"/>
    <property type="evidence" value="ECO:0007669"/>
    <property type="project" value="EnsemblFungi"/>
</dbReference>
<dbReference type="RefSeq" id="XP_007874931.1">
    <property type="nucleotide sequence ID" value="XM_007876740.1"/>
</dbReference>
<keyword evidence="1" id="KW-0143">Chaperone</keyword>
<dbReference type="PRINTS" id="PR00625">
    <property type="entry name" value="JDOMAIN"/>
</dbReference>
<dbReference type="GO" id="GO:0035719">
    <property type="term" value="P:tRNA import into nucleus"/>
    <property type="evidence" value="ECO:0007669"/>
    <property type="project" value="EnsemblFungi"/>
</dbReference>
<dbReference type="OrthoDB" id="550424at2759"/>
<dbReference type="SUPFAM" id="SSF46565">
    <property type="entry name" value="Chaperone J-domain"/>
    <property type="match status" value="1"/>
</dbReference>
<dbReference type="Gene3D" id="1.10.287.110">
    <property type="entry name" value="DnaJ domain"/>
    <property type="match status" value="1"/>
</dbReference>
<gene>
    <name evidence="3" type="ORF">PNEG_02894</name>
</gene>
<dbReference type="InterPro" id="IPR002939">
    <property type="entry name" value="DnaJ_C"/>
</dbReference>
<evidence type="ECO:0000313" key="4">
    <source>
        <dbReference type="Proteomes" id="UP000011958"/>
    </source>
</evidence>
<dbReference type="InterPro" id="IPR036869">
    <property type="entry name" value="J_dom_sf"/>
</dbReference>
<dbReference type="PROSITE" id="PS50076">
    <property type="entry name" value="DNAJ_2"/>
    <property type="match status" value="1"/>
</dbReference>
<dbReference type="GO" id="GO:0071630">
    <property type="term" value="P:nuclear protein quality control by the ubiquitin-proteasome system"/>
    <property type="evidence" value="ECO:0007669"/>
    <property type="project" value="EnsemblFungi"/>
</dbReference>
<organism evidence="3 4">
    <name type="scientific">Pneumocystis murina (strain B123)</name>
    <name type="common">Mouse pneumocystis pneumonia agent</name>
    <name type="synonym">Pneumocystis carinii f. sp. muris</name>
    <dbReference type="NCBI Taxonomy" id="1069680"/>
    <lineage>
        <taxon>Eukaryota</taxon>
        <taxon>Fungi</taxon>
        <taxon>Dikarya</taxon>
        <taxon>Ascomycota</taxon>
        <taxon>Taphrinomycotina</taxon>
        <taxon>Pneumocystomycetes</taxon>
        <taxon>Pneumocystaceae</taxon>
        <taxon>Pneumocystis</taxon>
    </lineage>
</organism>
<evidence type="ECO:0000259" key="2">
    <source>
        <dbReference type="PROSITE" id="PS50076"/>
    </source>
</evidence>
<evidence type="ECO:0000313" key="3">
    <source>
        <dbReference type="EMBL" id="EMR08716.1"/>
    </source>
</evidence>
<keyword evidence="4" id="KW-1185">Reference proteome</keyword>
<dbReference type="HOGENOM" id="CLU_017633_0_0_1"/>
<dbReference type="GO" id="GO:0070843">
    <property type="term" value="P:misfolded protein transport"/>
    <property type="evidence" value="ECO:0007669"/>
    <property type="project" value="EnsemblFungi"/>
</dbReference>
<dbReference type="GeneID" id="19896581"/>
<dbReference type="Proteomes" id="UP000011958">
    <property type="component" value="Unassembled WGS sequence"/>
</dbReference>
<dbReference type="Pfam" id="PF00226">
    <property type="entry name" value="DnaJ"/>
    <property type="match status" value="1"/>
</dbReference>